<evidence type="ECO:0000259" key="1">
    <source>
        <dbReference type="Pfam" id="PF08241"/>
    </source>
</evidence>
<accession>A0ABP8TR73</accession>
<keyword evidence="2" id="KW-0489">Methyltransferase</keyword>
<dbReference type="PANTHER" id="PTHR43591">
    <property type="entry name" value="METHYLTRANSFERASE"/>
    <property type="match status" value="1"/>
</dbReference>
<reference evidence="3" key="1">
    <citation type="journal article" date="2019" name="Int. J. Syst. Evol. Microbiol.">
        <title>The Global Catalogue of Microorganisms (GCM) 10K type strain sequencing project: providing services to taxonomists for standard genome sequencing and annotation.</title>
        <authorList>
            <consortium name="The Broad Institute Genomics Platform"/>
            <consortium name="The Broad Institute Genome Sequencing Center for Infectious Disease"/>
            <person name="Wu L."/>
            <person name="Ma J."/>
        </authorList>
    </citation>
    <scope>NUCLEOTIDE SEQUENCE [LARGE SCALE GENOMIC DNA]</scope>
    <source>
        <strain evidence="3">JCM 17938</strain>
    </source>
</reference>
<dbReference type="Pfam" id="PF08241">
    <property type="entry name" value="Methyltransf_11"/>
    <property type="match status" value="1"/>
</dbReference>
<protein>
    <submittedName>
        <fullName evidence="2">Class I SAM-dependent methyltransferase</fullName>
    </submittedName>
</protein>
<evidence type="ECO:0000313" key="3">
    <source>
        <dbReference type="Proteomes" id="UP001500212"/>
    </source>
</evidence>
<keyword evidence="3" id="KW-1185">Reference proteome</keyword>
<dbReference type="EMBL" id="BAABHJ010000026">
    <property type="protein sequence ID" value="GAA4614540.1"/>
    <property type="molecule type" value="Genomic_DNA"/>
</dbReference>
<dbReference type="InterPro" id="IPR013216">
    <property type="entry name" value="Methyltransf_11"/>
</dbReference>
<dbReference type="GO" id="GO:0008168">
    <property type="term" value="F:methyltransferase activity"/>
    <property type="evidence" value="ECO:0007669"/>
    <property type="project" value="UniProtKB-KW"/>
</dbReference>
<dbReference type="InterPro" id="IPR029063">
    <property type="entry name" value="SAM-dependent_MTases_sf"/>
</dbReference>
<evidence type="ECO:0000313" key="2">
    <source>
        <dbReference type="EMBL" id="GAA4614540.1"/>
    </source>
</evidence>
<dbReference type="SUPFAM" id="SSF53335">
    <property type="entry name" value="S-adenosyl-L-methionine-dependent methyltransferases"/>
    <property type="match status" value="1"/>
</dbReference>
<dbReference type="CDD" id="cd02440">
    <property type="entry name" value="AdoMet_MTases"/>
    <property type="match status" value="1"/>
</dbReference>
<dbReference type="GO" id="GO:0032259">
    <property type="term" value="P:methylation"/>
    <property type="evidence" value="ECO:0007669"/>
    <property type="project" value="UniProtKB-KW"/>
</dbReference>
<comment type="caution">
    <text evidence="2">The sequence shown here is derived from an EMBL/GenBank/DDBJ whole genome shotgun (WGS) entry which is preliminary data.</text>
</comment>
<keyword evidence="2" id="KW-0808">Transferase</keyword>
<name>A0ABP8TR73_9ACTN</name>
<dbReference type="Gene3D" id="3.40.50.150">
    <property type="entry name" value="Vaccinia Virus protein VP39"/>
    <property type="match status" value="1"/>
</dbReference>
<sequence length="268" mass="28525">MSEASGGGRSNAFDRVLPLLDRPPAEPDVAHGYLDLLGEEDRPHDTIAQRLMRSGFLPKIYEDLWRPVLFGMFKGPLGPDIEEEYALARDWLDLAAIPDGTVLDVACGPGNVTRALAAGMTGHGLVVGVDASSTMLDRAVTDTVRPSPRGANGAAEVAYVRGDAADLPFGDEVFDAVCCFGGLYLFDDPWAAVDGVTRVLKPGGRAAFLTTRKPELPVIGTGSSVLGRLTGIRMFGADDLCNALRGRGFTALRQRTYGLMQFVGATRG</sequence>
<dbReference type="Proteomes" id="UP001500212">
    <property type="component" value="Unassembled WGS sequence"/>
</dbReference>
<organism evidence="2 3">
    <name type="scientific">Actinoallomurus liliacearum</name>
    <dbReference type="NCBI Taxonomy" id="1080073"/>
    <lineage>
        <taxon>Bacteria</taxon>
        <taxon>Bacillati</taxon>
        <taxon>Actinomycetota</taxon>
        <taxon>Actinomycetes</taxon>
        <taxon>Streptosporangiales</taxon>
        <taxon>Thermomonosporaceae</taxon>
        <taxon>Actinoallomurus</taxon>
    </lineage>
</organism>
<proteinExistence type="predicted"/>
<gene>
    <name evidence="2" type="ORF">GCM10023195_63520</name>
</gene>
<dbReference type="RefSeq" id="WP_345362904.1">
    <property type="nucleotide sequence ID" value="NZ_BAABHJ010000026.1"/>
</dbReference>
<feature type="domain" description="Methyltransferase type 11" evidence="1">
    <location>
        <begin position="103"/>
        <end position="208"/>
    </location>
</feature>